<keyword evidence="3" id="KW-0285">Flavoprotein</keyword>
<dbReference type="InterPro" id="IPR011990">
    <property type="entry name" value="TPR-like_helical_dom_sf"/>
</dbReference>
<protein>
    <submittedName>
        <fullName evidence="9">Putative 12-oxophytodienoate reductase 11</fullName>
    </submittedName>
</protein>
<dbReference type="NCBIfam" id="TIGR00756">
    <property type="entry name" value="PPR"/>
    <property type="match status" value="1"/>
</dbReference>
<dbReference type="InterPro" id="IPR001155">
    <property type="entry name" value="OxRdtase_FMN_N"/>
</dbReference>
<comment type="cofactor">
    <cofactor evidence="1">
        <name>FMN</name>
        <dbReference type="ChEBI" id="CHEBI:58210"/>
    </cofactor>
</comment>
<evidence type="ECO:0000256" key="2">
    <source>
        <dbReference type="ARBA" id="ARBA00005979"/>
    </source>
</evidence>
<dbReference type="SUPFAM" id="SSF51395">
    <property type="entry name" value="FMN-linked oxidoreductases"/>
    <property type="match status" value="1"/>
</dbReference>
<organism evidence="9">
    <name type="scientific">Tanacetum cinerariifolium</name>
    <name type="common">Dalmatian daisy</name>
    <name type="synonym">Chrysanthemum cinerariifolium</name>
    <dbReference type="NCBI Taxonomy" id="118510"/>
    <lineage>
        <taxon>Eukaryota</taxon>
        <taxon>Viridiplantae</taxon>
        <taxon>Streptophyta</taxon>
        <taxon>Embryophyta</taxon>
        <taxon>Tracheophyta</taxon>
        <taxon>Spermatophyta</taxon>
        <taxon>Magnoliopsida</taxon>
        <taxon>eudicotyledons</taxon>
        <taxon>Gunneridae</taxon>
        <taxon>Pentapetalae</taxon>
        <taxon>asterids</taxon>
        <taxon>campanulids</taxon>
        <taxon>Asterales</taxon>
        <taxon>Asteraceae</taxon>
        <taxon>Asteroideae</taxon>
        <taxon>Anthemideae</taxon>
        <taxon>Anthemidinae</taxon>
        <taxon>Tanacetum</taxon>
    </lineage>
</organism>
<evidence type="ECO:0000256" key="4">
    <source>
        <dbReference type="ARBA" id="ARBA00022643"/>
    </source>
</evidence>
<feature type="non-terminal residue" evidence="9">
    <location>
        <position position="1"/>
    </location>
</feature>
<dbReference type="AlphaFoldDB" id="A0A699JE99"/>
<evidence type="ECO:0000259" key="8">
    <source>
        <dbReference type="Pfam" id="PF00724"/>
    </source>
</evidence>
<dbReference type="PANTHER" id="PTHR22893:SF91">
    <property type="entry name" value="NADPH DEHYDROGENASE 2-RELATED"/>
    <property type="match status" value="1"/>
</dbReference>
<dbReference type="InterPro" id="IPR002885">
    <property type="entry name" value="PPR_rpt"/>
</dbReference>
<feature type="domain" description="NADH:flavin oxidoreductase/NADH oxidase N-terminal" evidence="8">
    <location>
        <begin position="124"/>
        <end position="187"/>
    </location>
</feature>
<dbReference type="Gene3D" id="3.20.20.70">
    <property type="entry name" value="Aldolase class I"/>
    <property type="match status" value="2"/>
</dbReference>
<dbReference type="Pfam" id="PF00724">
    <property type="entry name" value="Oxidored_FMN"/>
    <property type="match status" value="1"/>
</dbReference>
<name>A0A699JE99_TANCI</name>
<evidence type="ECO:0000256" key="5">
    <source>
        <dbReference type="ARBA" id="ARBA00022737"/>
    </source>
</evidence>
<comment type="similarity">
    <text evidence="2">Belongs to the NADH:flavin oxidoreductase/NADH oxidase family.</text>
</comment>
<evidence type="ECO:0000256" key="3">
    <source>
        <dbReference type="ARBA" id="ARBA00022630"/>
    </source>
</evidence>
<evidence type="ECO:0000256" key="1">
    <source>
        <dbReference type="ARBA" id="ARBA00001917"/>
    </source>
</evidence>
<evidence type="ECO:0000256" key="7">
    <source>
        <dbReference type="PROSITE-ProRule" id="PRU00708"/>
    </source>
</evidence>
<keyword evidence="6" id="KW-0521">NADP</keyword>
<dbReference type="GO" id="GO:0016491">
    <property type="term" value="F:oxidoreductase activity"/>
    <property type="evidence" value="ECO:0007669"/>
    <property type="project" value="InterPro"/>
</dbReference>
<dbReference type="GO" id="GO:0010181">
    <property type="term" value="F:FMN binding"/>
    <property type="evidence" value="ECO:0007669"/>
    <property type="project" value="InterPro"/>
</dbReference>
<proteinExistence type="inferred from homology"/>
<feature type="repeat" description="PPR" evidence="7">
    <location>
        <begin position="45"/>
        <end position="79"/>
    </location>
</feature>
<accession>A0A699JE99</accession>
<reference evidence="9" key="1">
    <citation type="journal article" date="2019" name="Sci. Rep.">
        <title>Draft genome of Tanacetum cinerariifolium, the natural source of mosquito coil.</title>
        <authorList>
            <person name="Yamashiro T."/>
            <person name="Shiraishi A."/>
            <person name="Satake H."/>
            <person name="Nakayama K."/>
        </authorList>
    </citation>
    <scope>NUCLEOTIDE SEQUENCE</scope>
</reference>
<evidence type="ECO:0000313" key="9">
    <source>
        <dbReference type="EMBL" id="GFA31854.1"/>
    </source>
</evidence>
<dbReference type="PROSITE" id="PS51375">
    <property type="entry name" value="PPR"/>
    <property type="match status" value="1"/>
</dbReference>
<keyword evidence="5" id="KW-0677">Repeat</keyword>
<dbReference type="InterPro" id="IPR013785">
    <property type="entry name" value="Aldolase_TIM"/>
</dbReference>
<keyword evidence="4" id="KW-0288">FMN</keyword>
<dbReference type="Gene3D" id="1.25.40.10">
    <property type="entry name" value="Tetratricopeptide repeat domain"/>
    <property type="match status" value="1"/>
</dbReference>
<evidence type="ECO:0000256" key="6">
    <source>
        <dbReference type="ARBA" id="ARBA00022857"/>
    </source>
</evidence>
<comment type="caution">
    <text evidence="9">The sequence shown here is derived from an EMBL/GenBank/DDBJ whole genome shotgun (WGS) entry which is preliminary data.</text>
</comment>
<dbReference type="InterPro" id="IPR045247">
    <property type="entry name" value="Oye-like"/>
</dbReference>
<dbReference type="EMBL" id="BKCJ010403719">
    <property type="protein sequence ID" value="GFA31854.1"/>
    <property type="molecule type" value="Genomic_DNA"/>
</dbReference>
<gene>
    <name evidence="9" type="ORF">Tci_603826</name>
</gene>
<dbReference type="PANTHER" id="PTHR22893">
    <property type="entry name" value="NADH OXIDOREDUCTASE-RELATED"/>
    <property type="match status" value="1"/>
</dbReference>
<sequence length="261" mass="29808">VELYDEAICVLFIMEEEFGVKPGIYNYNFLLNVLVDGNKLKLVEDVHSFNILIKALCKDQQMRSTILMMEKMPSHGLTPTLMHDFIEEGNIEDDEHFRLYMLDGKWPTAKQASKEVTPQVRANEIDVAQFSPPRKLRTEEIPLVVKDFRLAARNAIEAGFDGVKIHGAHGYLIDQFMKYGINDKTDNVVVPRMKSIDKKVEVPYSLLSMRQAFKGTFISAGGYDMDEGNIIVAQNKANLVAFGRYFWQIRFAKKIQTECSS</sequence>